<evidence type="ECO:0000256" key="1">
    <source>
        <dbReference type="ARBA" id="ARBA00004141"/>
    </source>
</evidence>
<evidence type="ECO:0000256" key="3">
    <source>
        <dbReference type="ARBA" id="ARBA00022692"/>
    </source>
</evidence>
<comment type="similarity">
    <text evidence="2">Belongs to the TMCO4 family.</text>
</comment>
<keyword evidence="7" id="KW-1185">Reference proteome</keyword>
<name>A0AAQ3KB69_9LILI</name>
<dbReference type="GO" id="GO:0016020">
    <property type="term" value="C:membrane"/>
    <property type="evidence" value="ECO:0007669"/>
    <property type="project" value="UniProtKB-SubCell"/>
</dbReference>
<sequence length="620" mass="67532">MANLMLSSKQVYAAGALLAIALRQAQLHQADQSLAPTSASEDATAHPKPDARLWVHESNDLLHPVFRFLEIDSKEWAGLEEIALSSSPGNHIAEFLRMVFDCNETSPERSDQEIYLAELVDSMVISLQAGHSPAQVTKKKQHEVSDRGDDLSASAVTHETFDKTSKIPNILGMKKLKAFFKGKEEMVHHPECIIDEQAWIMDVQVNYIKKLTFVFKLLSACLSDKPQDKEDSHEKKIPGRKGYDARYRVSLRLLAKWIGIEWIKVEAMEMIVACSVIASFNEELQSEENWWSRWKKSGIVGAAAFTGGTLLVMSGGLVAPAIAAGFSALAPTLGTLVPAIGASGFGAAAQFAGSVASAAASYEGRKLASRVEGIEDFDFLPIGENHNQGRLAVGIYVSGFVFKEDDFIRPWGGIENNLERYVLKWDSKNLISVSTGIQDSLTSSAINVLGTVVSAVAYTTLLPTPQLIDSKWSTAIDRSDKAGKLLAQALLKELQGNKPVTLVGFSLGARVVFKCLEELAKSEKNEGLIERVFLLGAPISVRGEKWESARKMVAGRFVNAFSKHDSILHVTFRASMMSLGLAGTQAVDVPGIENVDISNVISGHSSYICAAEKILQQLEA</sequence>
<proteinExistence type="inferred from homology"/>
<comment type="subcellular location">
    <subcellularLocation>
        <location evidence="1">Membrane</location>
        <topology evidence="1">Multi-pass membrane protein</topology>
    </subcellularLocation>
</comment>
<keyword evidence="5" id="KW-0472">Membrane</keyword>
<dbReference type="SUPFAM" id="SSF53474">
    <property type="entry name" value="alpha/beta-Hydrolases"/>
    <property type="match status" value="1"/>
</dbReference>
<dbReference type="InterPro" id="IPR029058">
    <property type="entry name" value="AB_hydrolase_fold"/>
</dbReference>
<evidence type="ECO:0000313" key="6">
    <source>
        <dbReference type="EMBL" id="WOL05260.1"/>
    </source>
</evidence>
<keyword evidence="3" id="KW-0812">Transmembrane</keyword>
<dbReference type="PANTHER" id="PTHR17920">
    <property type="entry name" value="TRANSMEMBRANE AND COILED-COIL DOMAIN-CONTAINING PROTEIN 4 TMCO4"/>
    <property type="match status" value="1"/>
</dbReference>
<dbReference type="Proteomes" id="UP001327560">
    <property type="component" value="Chromosome 4"/>
</dbReference>
<keyword evidence="4" id="KW-1133">Transmembrane helix</keyword>
<dbReference type="EMBL" id="CP136893">
    <property type="protein sequence ID" value="WOL05260.1"/>
    <property type="molecule type" value="Genomic_DNA"/>
</dbReference>
<evidence type="ECO:0000256" key="5">
    <source>
        <dbReference type="ARBA" id="ARBA00023136"/>
    </source>
</evidence>
<dbReference type="Pfam" id="PF05277">
    <property type="entry name" value="DUF726"/>
    <property type="match status" value="1"/>
</dbReference>
<dbReference type="AlphaFoldDB" id="A0AAQ3KB69"/>
<evidence type="ECO:0000313" key="7">
    <source>
        <dbReference type="Proteomes" id="UP001327560"/>
    </source>
</evidence>
<dbReference type="PANTHER" id="PTHR17920:SF3">
    <property type="entry name" value="TRANSMEMBRANE AND COILED-COIL DOMAIN-CONTAINING PROTEIN 4"/>
    <property type="match status" value="1"/>
</dbReference>
<evidence type="ECO:0000256" key="4">
    <source>
        <dbReference type="ARBA" id="ARBA00022989"/>
    </source>
</evidence>
<dbReference type="InterPro" id="IPR007941">
    <property type="entry name" value="DUF726"/>
</dbReference>
<gene>
    <name evidence="6" type="ORF">Cni_G13987</name>
</gene>
<organism evidence="6 7">
    <name type="scientific">Canna indica</name>
    <name type="common">Indian-shot</name>
    <dbReference type="NCBI Taxonomy" id="4628"/>
    <lineage>
        <taxon>Eukaryota</taxon>
        <taxon>Viridiplantae</taxon>
        <taxon>Streptophyta</taxon>
        <taxon>Embryophyta</taxon>
        <taxon>Tracheophyta</taxon>
        <taxon>Spermatophyta</taxon>
        <taxon>Magnoliopsida</taxon>
        <taxon>Liliopsida</taxon>
        <taxon>Zingiberales</taxon>
        <taxon>Cannaceae</taxon>
        <taxon>Canna</taxon>
    </lineage>
</organism>
<accession>A0AAQ3KB69</accession>
<dbReference type="Gene3D" id="3.40.50.1820">
    <property type="entry name" value="alpha/beta hydrolase"/>
    <property type="match status" value="1"/>
</dbReference>
<reference evidence="6 7" key="1">
    <citation type="submission" date="2023-10" db="EMBL/GenBank/DDBJ databases">
        <title>Chromosome-scale genome assembly provides insights into flower coloration mechanisms of Canna indica.</title>
        <authorList>
            <person name="Li C."/>
        </authorList>
    </citation>
    <scope>NUCLEOTIDE SEQUENCE [LARGE SCALE GENOMIC DNA]</scope>
    <source>
        <tissue evidence="6">Flower</tissue>
    </source>
</reference>
<protein>
    <submittedName>
        <fullName evidence="6">Uncharacterized protein</fullName>
    </submittedName>
</protein>
<evidence type="ECO:0000256" key="2">
    <source>
        <dbReference type="ARBA" id="ARBA00009824"/>
    </source>
</evidence>